<sequence>MNPKLSLVIGILFISFSPIFVKWAEATPAVCGFYRIACAWVCLLPYCLYKGNLQMARKDMLLALLGGLIFACDVTVWNVSIKMISATVSTLLANLAPVWVGLLSYLLFRKKSGWLFWLGTGIAIVGMIILVGINQVMQLQFSLGVVLAVAASMLYAVYMLVSKDVLKRIATLPFMFYSMLCSTVFLLLLCVFLGDNLLHFNAKTWWSFAGMGIICQLAGWITINYAISKLESTKVSIALLSQTVTTGILAALLLHESLETKEIIGSVVVLAGIGMTFLKLKQTVAHSSS</sequence>
<dbReference type="InterPro" id="IPR037185">
    <property type="entry name" value="EmrE-like"/>
</dbReference>
<keyword evidence="1" id="KW-0472">Membrane</keyword>
<evidence type="ECO:0000256" key="1">
    <source>
        <dbReference type="SAM" id="Phobius"/>
    </source>
</evidence>
<feature type="transmembrane region" description="Helical" evidence="1">
    <location>
        <begin position="61"/>
        <end position="80"/>
    </location>
</feature>
<evidence type="ECO:0000313" key="4">
    <source>
        <dbReference type="Proteomes" id="UP001597601"/>
    </source>
</evidence>
<dbReference type="EMBL" id="JBHUON010000008">
    <property type="protein sequence ID" value="MFD2864732.1"/>
    <property type="molecule type" value="Genomic_DNA"/>
</dbReference>
<name>A0ABW5XNV6_9SPHI</name>
<accession>A0ABW5XNV6</accession>
<dbReference type="InterPro" id="IPR000620">
    <property type="entry name" value="EamA_dom"/>
</dbReference>
<reference evidence="4" key="1">
    <citation type="journal article" date="2019" name="Int. J. Syst. Evol. Microbiol.">
        <title>The Global Catalogue of Microorganisms (GCM) 10K type strain sequencing project: providing services to taxonomists for standard genome sequencing and annotation.</title>
        <authorList>
            <consortium name="The Broad Institute Genomics Platform"/>
            <consortium name="The Broad Institute Genome Sequencing Center for Infectious Disease"/>
            <person name="Wu L."/>
            <person name="Ma J."/>
        </authorList>
    </citation>
    <scope>NUCLEOTIDE SEQUENCE [LARGE SCALE GENOMIC DNA]</scope>
    <source>
        <strain evidence="4">KCTC 52232</strain>
    </source>
</reference>
<keyword evidence="1" id="KW-1133">Transmembrane helix</keyword>
<evidence type="ECO:0000313" key="3">
    <source>
        <dbReference type="EMBL" id="MFD2864732.1"/>
    </source>
</evidence>
<protein>
    <submittedName>
        <fullName evidence="3">DMT family transporter</fullName>
    </submittedName>
</protein>
<feature type="transmembrane region" description="Helical" evidence="1">
    <location>
        <begin position="139"/>
        <end position="162"/>
    </location>
</feature>
<feature type="transmembrane region" description="Helical" evidence="1">
    <location>
        <begin position="86"/>
        <end position="108"/>
    </location>
</feature>
<dbReference type="PANTHER" id="PTHR22911:SF76">
    <property type="entry name" value="EAMA DOMAIN-CONTAINING PROTEIN"/>
    <property type="match status" value="1"/>
</dbReference>
<evidence type="ECO:0000259" key="2">
    <source>
        <dbReference type="Pfam" id="PF00892"/>
    </source>
</evidence>
<dbReference type="Pfam" id="PF00892">
    <property type="entry name" value="EamA"/>
    <property type="match status" value="2"/>
</dbReference>
<feature type="transmembrane region" description="Helical" evidence="1">
    <location>
        <begin position="206"/>
        <end position="227"/>
    </location>
</feature>
<feature type="transmembrane region" description="Helical" evidence="1">
    <location>
        <begin position="115"/>
        <end position="133"/>
    </location>
</feature>
<feature type="transmembrane region" description="Helical" evidence="1">
    <location>
        <begin position="34"/>
        <end position="49"/>
    </location>
</feature>
<feature type="transmembrane region" description="Helical" evidence="1">
    <location>
        <begin position="239"/>
        <end position="257"/>
    </location>
</feature>
<feature type="transmembrane region" description="Helical" evidence="1">
    <location>
        <begin position="263"/>
        <end position="280"/>
    </location>
</feature>
<keyword evidence="4" id="KW-1185">Reference proteome</keyword>
<proteinExistence type="predicted"/>
<feature type="domain" description="EamA" evidence="2">
    <location>
        <begin position="6"/>
        <end position="131"/>
    </location>
</feature>
<feature type="domain" description="EamA" evidence="2">
    <location>
        <begin position="143"/>
        <end position="277"/>
    </location>
</feature>
<comment type="caution">
    <text evidence="3">The sequence shown here is derived from an EMBL/GenBank/DDBJ whole genome shotgun (WGS) entry which is preliminary data.</text>
</comment>
<dbReference type="SUPFAM" id="SSF103481">
    <property type="entry name" value="Multidrug resistance efflux transporter EmrE"/>
    <property type="match status" value="2"/>
</dbReference>
<dbReference type="Proteomes" id="UP001597601">
    <property type="component" value="Unassembled WGS sequence"/>
</dbReference>
<gene>
    <name evidence="3" type="ORF">ACFSYC_08545</name>
</gene>
<dbReference type="PANTHER" id="PTHR22911">
    <property type="entry name" value="ACYL-MALONYL CONDENSING ENZYME-RELATED"/>
    <property type="match status" value="1"/>
</dbReference>
<feature type="transmembrane region" description="Helical" evidence="1">
    <location>
        <begin position="174"/>
        <end position="194"/>
    </location>
</feature>
<keyword evidence="1" id="KW-0812">Transmembrane</keyword>
<organism evidence="3 4">
    <name type="scientific">Mucilaginibacter antarcticus</name>
    <dbReference type="NCBI Taxonomy" id="1855725"/>
    <lineage>
        <taxon>Bacteria</taxon>
        <taxon>Pseudomonadati</taxon>
        <taxon>Bacteroidota</taxon>
        <taxon>Sphingobacteriia</taxon>
        <taxon>Sphingobacteriales</taxon>
        <taxon>Sphingobacteriaceae</taxon>
        <taxon>Mucilaginibacter</taxon>
    </lineage>
</organism>
<dbReference type="RefSeq" id="WP_377125738.1">
    <property type="nucleotide sequence ID" value="NZ_JBHUHN010000001.1"/>
</dbReference>